<organism evidence="2 3">
    <name type="scientific">Aureobasidium melanogenum</name>
    <name type="common">Aureobasidium pullulans var. melanogenum</name>
    <dbReference type="NCBI Taxonomy" id="46634"/>
    <lineage>
        <taxon>Eukaryota</taxon>
        <taxon>Fungi</taxon>
        <taxon>Dikarya</taxon>
        <taxon>Ascomycota</taxon>
        <taxon>Pezizomycotina</taxon>
        <taxon>Dothideomycetes</taxon>
        <taxon>Dothideomycetidae</taxon>
        <taxon>Dothideales</taxon>
        <taxon>Saccotheciaceae</taxon>
        <taxon>Aureobasidium</taxon>
    </lineage>
</organism>
<dbReference type="Proteomes" id="UP000779574">
    <property type="component" value="Unassembled WGS sequence"/>
</dbReference>
<feature type="compositionally biased region" description="Polar residues" evidence="1">
    <location>
        <begin position="184"/>
        <end position="196"/>
    </location>
</feature>
<comment type="caution">
    <text evidence="2">The sequence shown here is derived from an EMBL/GenBank/DDBJ whole genome shotgun (WGS) entry which is preliminary data.</text>
</comment>
<feature type="compositionally biased region" description="Polar residues" evidence="1">
    <location>
        <begin position="221"/>
        <end position="234"/>
    </location>
</feature>
<dbReference type="EMBL" id="JAHFXF010000069">
    <property type="protein sequence ID" value="KAG9697749.1"/>
    <property type="molecule type" value="Genomic_DNA"/>
</dbReference>
<feature type="non-terminal residue" evidence="2">
    <location>
        <position position="306"/>
    </location>
</feature>
<reference evidence="2" key="2">
    <citation type="submission" date="2021-08" db="EMBL/GenBank/DDBJ databases">
        <authorList>
            <person name="Gostincar C."/>
            <person name="Sun X."/>
            <person name="Song Z."/>
            <person name="Gunde-Cimerman N."/>
        </authorList>
    </citation>
    <scope>NUCLEOTIDE SEQUENCE</scope>
    <source>
        <strain evidence="2">EXF-9911</strain>
    </source>
</reference>
<sequence>MMIGHKFGPPPKDPDAPKDSNPPKDSDPSKDSFPVESSHRYVVGMSHDWTSARGNTKRLRLCALGKTVDVTGESRSTAAFQKTVVIQPGGAQDTLVPQVKRTQMVAEQRSMIDGGMLGQQMANRQQNPGRDMSNIGAPSGSMDDNFGSIGGIDFEMGGPDVLDNFDFDSFLTTDNGTNGSTIDTSGTNFGYDSQNEAAKAPLHRIRDSSSGKRRTRLRGRQISSQLTTHESQLDQQINAQITAPTPPLRRTTIDFNLYPGLAPDLQDVQLPPQLKAKLQGMPPDQQHQILQRISDSKNSRAFSSSR</sequence>
<feature type="region of interest" description="Disordered" evidence="1">
    <location>
        <begin position="1"/>
        <end position="36"/>
    </location>
</feature>
<protein>
    <submittedName>
        <fullName evidence="2">Uncharacterized protein</fullName>
    </submittedName>
</protein>
<name>A0A9P8JCX4_AURME</name>
<evidence type="ECO:0000313" key="3">
    <source>
        <dbReference type="Proteomes" id="UP000779574"/>
    </source>
</evidence>
<feature type="compositionally biased region" description="Basic and acidic residues" evidence="1">
    <location>
        <begin position="12"/>
        <end position="30"/>
    </location>
</feature>
<gene>
    <name evidence="2" type="ORF">KCU76_g2758</name>
</gene>
<dbReference type="AlphaFoldDB" id="A0A9P8JCX4"/>
<evidence type="ECO:0000313" key="2">
    <source>
        <dbReference type="EMBL" id="KAG9697749.1"/>
    </source>
</evidence>
<proteinExistence type="predicted"/>
<evidence type="ECO:0000256" key="1">
    <source>
        <dbReference type="SAM" id="MobiDB-lite"/>
    </source>
</evidence>
<reference evidence="2" key="1">
    <citation type="journal article" date="2021" name="J Fungi (Basel)">
        <title>Virulence traits and population genomics of the black yeast Aureobasidium melanogenum.</title>
        <authorList>
            <person name="Cernosa A."/>
            <person name="Sun X."/>
            <person name="Gostincar C."/>
            <person name="Fang C."/>
            <person name="Gunde-Cimerman N."/>
            <person name="Song Z."/>
        </authorList>
    </citation>
    <scope>NUCLEOTIDE SEQUENCE</scope>
    <source>
        <strain evidence="2">EXF-9911</strain>
    </source>
</reference>
<accession>A0A9P8JCX4</accession>
<feature type="region of interest" description="Disordered" evidence="1">
    <location>
        <begin position="184"/>
        <end position="234"/>
    </location>
</feature>